<feature type="compositionally biased region" description="Basic and acidic residues" evidence="1">
    <location>
        <begin position="834"/>
        <end position="846"/>
    </location>
</feature>
<organism evidence="3 4">
    <name type="scientific">Albula glossodonta</name>
    <name type="common">roundjaw bonefish</name>
    <dbReference type="NCBI Taxonomy" id="121402"/>
    <lineage>
        <taxon>Eukaryota</taxon>
        <taxon>Metazoa</taxon>
        <taxon>Chordata</taxon>
        <taxon>Craniata</taxon>
        <taxon>Vertebrata</taxon>
        <taxon>Euteleostomi</taxon>
        <taxon>Actinopterygii</taxon>
        <taxon>Neopterygii</taxon>
        <taxon>Teleostei</taxon>
        <taxon>Albuliformes</taxon>
        <taxon>Albulidae</taxon>
        <taxon>Albula</taxon>
    </lineage>
</organism>
<feature type="compositionally biased region" description="Acidic residues" evidence="1">
    <location>
        <begin position="532"/>
        <end position="543"/>
    </location>
</feature>
<dbReference type="InterPro" id="IPR026713">
    <property type="entry name" value="CRACD-like"/>
</dbReference>
<feature type="region of interest" description="Disordered" evidence="1">
    <location>
        <begin position="664"/>
        <end position="692"/>
    </location>
</feature>
<keyword evidence="4" id="KW-1185">Reference proteome</keyword>
<reference evidence="3" key="1">
    <citation type="thesis" date="2021" institute="BYU ScholarsArchive" country="Provo, UT, USA">
        <title>Applications of and Algorithms for Genome Assembly and Genomic Analyses with an Emphasis on Marine Teleosts.</title>
        <authorList>
            <person name="Pickett B.D."/>
        </authorList>
    </citation>
    <scope>NUCLEOTIDE SEQUENCE</scope>
    <source>
        <strain evidence="3">HI-2016</strain>
    </source>
</reference>
<sequence length="883" mass="95639">MASGLSDVTAKQEPADTTVTCSGKKKSKFQTFKKFFAKKKQKEPPSPVEANVLKSSQSTDDVNSPEPTPVQSNTPQHPGSKVNMGNKAMSHDSVFVSDSPSFVTCDGVTSSQESIHGKVKSLQMQLKQAIRVGSPSALIGLKRGEDAGAQSEDDGLPHSPPEITTLHTVLAGSHGSSNPVRRSSSLSLEESDTEDDQEAAKRDSETTVLYLSRSMYFWWIYCVPLNVGAVTEAAVWSERVPEATWVVSCEASSRPASPHVSLPLDFSQPASPASCLDSSAARHRIAIKHKACAKRKPARRGIPESSKLKALSDVTVKQADTGRVRAEVQADRTEAQPVLTIQQLSHTGEEPAITLRLSTGDQEERNVAQDLSDKRCLNVDTSSFTSESSSETKEILPVSGAAQEPLQTLIPVEGGEPGSLLPDVLSSLGCPYTPRPATEAEDQVSAPQPQLSDKGPTAMDILHVTAKHSKEEHSEEKRHEQTGECDAEQFGPAEGNSEDQGLPKEEEEEQQHEEEATEVCEQDSFMELSRFEEEEVEASLDSEQESLSNCKTASSAACGGTADTECVIELAGSAEGVEDDNCPLKSQNKVLPTSDTVQACPVSISFNTENQTTLSPAPENLWKQQATPGTKARFTIAPAWQRSLSSGASKDLCVPILSESEVFRESADRPRDPPHKAWNQTEEPPHPCMPETPSCPGRAQVTIFIPPPQDLSPQESRSAENLFGIRLRRTSALLRISSTSSSEVPGETTEPQISPHSEPPRSNPAPPKTPLPLDDPAIKVKKTPGEAWYACKRSGFAELDICSQAETESLQREFPGRNNWERISIGEVVSCSREISRNPNTEKERNGSLSASPPSPLSQDEPPWLALAKKKAKAWSEMPQTVQ</sequence>
<dbReference type="AlphaFoldDB" id="A0A8T2PMW9"/>
<evidence type="ECO:0000313" key="4">
    <source>
        <dbReference type="Proteomes" id="UP000824540"/>
    </source>
</evidence>
<name>A0A8T2PMW9_9TELE</name>
<feature type="domain" description="DUF4592" evidence="2">
    <location>
        <begin position="128"/>
        <end position="291"/>
    </location>
</feature>
<feature type="region of interest" description="Disordered" evidence="1">
    <location>
        <begin position="1"/>
        <end position="25"/>
    </location>
</feature>
<feature type="compositionally biased region" description="Pro residues" evidence="1">
    <location>
        <begin position="761"/>
        <end position="770"/>
    </location>
</feature>
<feature type="compositionally biased region" description="Polar residues" evidence="1">
    <location>
        <begin position="53"/>
        <end position="62"/>
    </location>
</feature>
<feature type="compositionally biased region" description="Basic and acidic residues" evidence="1">
    <location>
        <begin position="664"/>
        <end position="675"/>
    </location>
</feature>
<feature type="region of interest" description="Disordered" evidence="1">
    <location>
        <begin position="411"/>
        <end position="543"/>
    </location>
</feature>
<evidence type="ECO:0000313" key="3">
    <source>
        <dbReference type="EMBL" id="KAG9351327.1"/>
    </source>
</evidence>
<feature type="region of interest" description="Disordered" evidence="1">
    <location>
        <begin position="832"/>
        <end position="883"/>
    </location>
</feature>
<accession>A0A8T2PMW9</accession>
<gene>
    <name evidence="3" type="ORF">JZ751_022574</name>
</gene>
<dbReference type="OrthoDB" id="8869651at2759"/>
<evidence type="ECO:0000256" key="1">
    <source>
        <dbReference type="SAM" id="MobiDB-lite"/>
    </source>
</evidence>
<feature type="compositionally biased region" description="Basic and acidic residues" evidence="1">
    <location>
        <begin position="468"/>
        <end position="482"/>
    </location>
</feature>
<feature type="compositionally biased region" description="Low complexity" evidence="1">
    <location>
        <begin position="173"/>
        <end position="188"/>
    </location>
</feature>
<feature type="region of interest" description="Disordered" evidence="1">
    <location>
        <begin position="37"/>
        <end position="92"/>
    </location>
</feature>
<feature type="region of interest" description="Disordered" evidence="1">
    <location>
        <begin position="736"/>
        <end position="777"/>
    </location>
</feature>
<feature type="compositionally biased region" description="Acidic residues" evidence="1">
    <location>
        <begin position="505"/>
        <end position="521"/>
    </location>
</feature>
<dbReference type="Proteomes" id="UP000824540">
    <property type="component" value="Unassembled WGS sequence"/>
</dbReference>
<dbReference type="EMBL" id="JAFBMS010000006">
    <property type="protein sequence ID" value="KAG9351327.1"/>
    <property type="molecule type" value="Genomic_DNA"/>
</dbReference>
<protein>
    <recommendedName>
        <fullName evidence="2">DUF4592 domain-containing protein</fullName>
    </recommendedName>
</protein>
<comment type="caution">
    <text evidence="3">The sequence shown here is derived from an EMBL/GenBank/DDBJ whole genome shotgun (WGS) entry which is preliminary data.</text>
</comment>
<dbReference type="InterPro" id="IPR028030">
    <property type="entry name" value="DUF4592"/>
</dbReference>
<feature type="region of interest" description="Disordered" evidence="1">
    <location>
        <begin position="170"/>
        <end position="204"/>
    </location>
</feature>
<dbReference type="PANTHER" id="PTHR47743">
    <property type="entry name" value="KIAA1210 / KIAA1211 FAMILY MEMBER"/>
    <property type="match status" value="1"/>
</dbReference>
<dbReference type="PANTHER" id="PTHR47743:SF2">
    <property type="entry name" value="ACROSOMAL PROTEIN KIAA1210"/>
    <property type="match status" value="1"/>
</dbReference>
<evidence type="ECO:0000259" key="2">
    <source>
        <dbReference type="Pfam" id="PF15262"/>
    </source>
</evidence>
<dbReference type="Pfam" id="PF15262">
    <property type="entry name" value="DUF4592"/>
    <property type="match status" value="1"/>
</dbReference>
<proteinExistence type="predicted"/>